<dbReference type="SUPFAM" id="SSF56496">
    <property type="entry name" value="Fibrinogen C-terminal domain-like"/>
    <property type="match status" value="1"/>
</dbReference>
<protein>
    <submittedName>
        <fullName evidence="4">Fibrinogen C-terminal domain-containing protein</fullName>
    </submittedName>
</protein>
<dbReference type="Pfam" id="PF00147">
    <property type="entry name" value="Fibrinogen_C"/>
    <property type="match status" value="1"/>
</dbReference>
<dbReference type="InterPro" id="IPR002181">
    <property type="entry name" value="Fibrinogen_a/b/g_C_dom"/>
</dbReference>
<evidence type="ECO:0000313" key="3">
    <source>
        <dbReference type="Proteomes" id="UP000887540"/>
    </source>
</evidence>
<feature type="compositionally biased region" description="Low complexity" evidence="1">
    <location>
        <begin position="430"/>
        <end position="439"/>
    </location>
</feature>
<dbReference type="PROSITE" id="PS51406">
    <property type="entry name" value="FIBRINOGEN_C_2"/>
    <property type="match status" value="1"/>
</dbReference>
<feature type="region of interest" description="Disordered" evidence="1">
    <location>
        <begin position="419"/>
        <end position="439"/>
    </location>
</feature>
<name>A0A914DTA0_9BILA</name>
<keyword evidence="3" id="KW-1185">Reference proteome</keyword>
<dbReference type="PANTHER" id="PTHR19143">
    <property type="entry name" value="FIBRINOGEN/TENASCIN/ANGIOPOEITIN"/>
    <property type="match status" value="1"/>
</dbReference>
<dbReference type="Proteomes" id="UP000887540">
    <property type="component" value="Unplaced"/>
</dbReference>
<evidence type="ECO:0000259" key="2">
    <source>
        <dbReference type="PROSITE" id="PS51406"/>
    </source>
</evidence>
<dbReference type="InterPro" id="IPR036056">
    <property type="entry name" value="Fibrinogen-like_C"/>
</dbReference>
<dbReference type="WBParaSite" id="ACRNAN_scaffold3596.g10757.t1">
    <property type="protein sequence ID" value="ACRNAN_scaffold3596.g10757.t1"/>
    <property type="gene ID" value="ACRNAN_scaffold3596.g10757"/>
</dbReference>
<accession>A0A914DTA0</accession>
<dbReference type="PANTHER" id="PTHR19143:SF444">
    <property type="entry name" value="PROTEIN SCABROUS"/>
    <property type="match status" value="1"/>
</dbReference>
<dbReference type="Gene3D" id="3.90.215.10">
    <property type="entry name" value="Gamma Fibrinogen, chain A, domain 1"/>
    <property type="match status" value="1"/>
</dbReference>
<dbReference type="SMART" id="SM00186">
    <property type="entry name" value="FBG"/>
    <property type="match status" value="1"/>
</dbReference>
<dbReference type="InterPro" id="IPR050373">
    <property type="entry name" value="Fibrinogen_C-term_domain"/>
</dbReference>
<reference evidence="4" key="1">
    <citation type="submission" date="2022-11" db="UniProtKB">
        <authorList>
            <consortium name="WormBaseParasite"/>
        </authorList>
    </citation>
    <scope>IDENTIFICATION</scope>
</reference>
<organism evidence="3 4">
    <name type="scientific">Acrobeloides nanus</name>
    <dbReference type="NCBI Taxonomy" id="290746"/>
    <lineage>
        <taxon>Eukaryota</taxon>
        <taxon>Metazoa</taxon>
        <taxon>Ecdysozoa</taxon>
        <taxon>Nematoda</taxon>
        <taxon>Chromadorea</taxon>
        <taxon>Rhabditida</taxon>
        <taxon>Tylenchina</taxon>
        <taxon>Cephalobomorpha</taxon>
        <taxon>Cephaloboidea</taxon>
        <taxon>Cephalobidae</taxon>
        <taxon>Acrobeloides</taxon>
    </lineage>
</organism>
<evidence type="ECO:0000256" key="1">
    <source>
        <dbReference type="SAM" id="MobiDB-lite"/>
    </source>
</evidence>
<dbReference type="GO" id="GO:0005615">
    <property type="term" value="C:extracellular space"/>
    <property type="evidence" value="ECO:0007669"/>
    <property type="project" value="TreeGrafter"/>
</dbReference>
<sequence>MNCNIRLKICIDWNLEDGEEACVHYHDDDSNFIYVGEVTENSNVAVFKEGQYSAWSNPMQFIGNGSYHGFRLSLMATEYRHNESLIDAFNFTITNSSLSANDFTYISHDRPGVDEPTLIGIAWKAVGDGVATIPTNAPHPTTPAPPPKAPYDCSDRTQINTSGIYNIQPDPSNPNNIIPVYCDVGTSSAYTVVQSRGSSGHTNPFTTMRKISDYTNATGEPGVDYNYWFGLDNFYKITTRTSAFNNYSLQIDLCCGTTLVSSLHYDNFKVLGPETNYTLIATAELNQTGIDSPGPSGATTDIGSKFSTYDEYNGNYSRVICTVLRYFGRSDNISNAIGGWWIGSCTNNLNGYYYALDDTIFYPNNTCQINPVNNPSYNGAGIEMRTLGLPQSLDGHSYTRVRMALYRVDQGVPTGTTDFCSAPASGGTTGTTTQETFET</sequence>
<dbReference type="InterPro" id="IPR014716">
    <property type="entry name" value="Fibrinogen_a/b/g_C_1"/>
</dbReference>
<evidence type="ECO:0000313" key="4">
    <source>
        <dbReference type="WBParaSite" id="ACRNAN_scaffold3596.g10757.t1"/>
    </source>
</evidence>
<dbReference type="AlphaFoldDB" id="A0A914DTA0"/>
<proteinExistence type="predicted"/>
<feature type="domain" description="Fibrinogen C-terminal" evidence="2">
    <location>
        <begin position="144"/>
        <end position="354"/>
    </location>
</feature>